<dbReference type="GO" id="GO:0042803">
    <property type="term" value="F:protein homodimerization activity"/>
    <property type="evidence" value="ECO:0007669"/>
    <property type="project" value="UniProtKB-ARBA"/>
</dbReference>
<dbReference type="GO" id="GO:0005739">
    <property type="term" value="C:mitochondrion"/>
    <property type="evidence" value="ECO:0007669"/>
    <property type="project" value="UniProtKB-SubCell"/>
</dbReference>
<evidence type="ECO:0000256" key="4">
    <source>
        <dbReference type="ARBA" id="ARBA00008714"/>
    </source>
</evidence>
<feature type="domain" description="Manganese/iron superoxide dismutase N-terminal" evidence="14">
    <location>
        <begin position="28"/>
        <end position="109"/>
    </location>
</feature>
<evidence type="ECO:0000256" key="5">
    <source>
        <dbReference type="ARBA" id="ARBA00011881"/>
    </source>
</evidence>
<dbReference type="PIRSF" id="PIRSF000349">
    <property type="entry name" value="SODismutase"/>
    <property type="match status" value="1"/>
</dbReference>
<comment type="cofactor">
    <cofactor evidence="1">
        <name>Mn(2+)</name>
        <dbReference type="ChEBI" id="CHEBI:29035"/>
    </cofactor>
</comment>
<dbReference type="GO" id="GO:0030145">
    <property type="term" value="F:manganese ion binding"/>
    <property type="evidence" value="ECO:0007669"/>
    <property type="project" value="TreeGrafter"/>
</dbReference>
<dbReference type="PANTHER" id="PTHR11404">
    <property type="entry name" value="SUPEROXIDE DISMUTASE 2"/>
    <property type="match status" value="1"/>
</dbReference>
<dbReference type="EC" id="1.15.1.1" evidence="6 13"/>
<dbReference type="PRINTS" id="PR01703">
    <property type="entry name" value="MNSODISMTASE"/>
</dbReference>
<comment type="catalytic activity">
    <reaction evidence="11 13">
        <text>2 superoxide + 2 H(+) = H2O2 + O2</text>
        <dbReference type="Rhea" id="RHEA:20696"/>
        <dbReference type="ChEBI" id="CHEBI:15378"/>
        <dbReference type="ChEBI" id="CHEBI:15379"/>
        <dbReference type="ChEBI" id="CHEBI:16240"/>
        <dbReference type="ChEBI" id="CHEBI:18421"/>
        <dbReference type="EC" id="1.15.1.1"/>
    </reaction>
</comment>
<dbReference type="SUPFAM" id="SSF46609">
    <property type="entry name" value="Fe,Mn superoxide dismutase (SOD), N-terminal domain"/>
    <property type="match status" value="1"/>
</dbReference>
<dbReference type="Gene3D" id="3.55.40.20">
    <property type="entry name" value="Iron/manganese superoxide dismutase, C-terminal domain"/>
    <property type="match status" value="1"/>
</dbReference>
<dbReference type="GO" id="GO:0098803">
    <property type="term" value="C:respiratory chain complex"/>
    <property type="evidence" value="ECO:0007669"/>
    <property type="project" value="UniProtKB-ARBA"/>
</dbReference>
<evidence type="ECO:0000256" key="10">
    <source>
        <dbReference type="ARBA" id="ARBA00023211"/>
    </source>
</evidence>
<comment type="function">
    <text evidence="13">Destroys radicals which are normally produced within the cells and which are toxic to biological systems.</text>
</comment>
<dbReference type="InterPro" id="IPR019833">
    <property type="entry name" value="Mn/Fe_SOD_BS"/>
</dbReference>
<feature type="binding site" evidence="12">
    <location>
        <position position="189"/>
    </location>
    <ligand>
        <name>Mn(2+)</name>
        <dbReference type="ChEBI" id="CHEBI:29035"/>
    </ligand>
</feature>
<comment type="caution">
    <text evidence="16">The sequence shown here is derived from an EMBL/GenBank/DDBJ whole genome shotgun (WGS) entry which is preliminary data.</text>
</comment>
<dbReference type="AlphaFoldDB" id="A0AAN9Z601"/>
<evidence type="ECO:0000259" key="15">
    <source>
        <dbReference type="Pfam" id="PF02777"/>
    </source>
</evidence>
<dbReference type="SUPFAM" id="SSF54719">
    <property type="entry name" value="Fe,Mn superoxide dismutase (SOD), C-terminal domain"/>
    <property type="match status" value="1"/>
</dbReference>
<sequence length="225" mass="24874">MLACRRGLFTYLRNSSARTVSNKNERQKHSLPDLPYDYNALEPIISADIMKLHHSKHHATYVANLNVAEEKLKEAEAKGDVNTIISLGPALKFNGGGHINHTIFWQNLSPTGGCPSSELEAAIKKDFGSLDNLKAQLSAASIAVQGSGWGWLGYNKNAKTLQIATCANQDPLQATTGLIPLFGIDVWEHAYYLQYKNVRADYVKAIFDVANWEDISHRFKQASGC</sequence>
<feature type="binding site" evidence="12">
    <location>
        <position position="53"/>
    </location>
    <ligand>
        <name>Mn(2+)</name>
        <dbReference type="ChEBI" id="CHEBI:29035"/>
    </ligand>
</feature>
<keyword evidence="17" id="KW-1185">Reference proteome</keyword>
<feature type="domain" description="Manganese/iron superoxide dismutase C-terminal" evidence="15">
    <location>
        <begin position="115"/>
        <end position="218"/>
    </location>
</feature>
<dbReference type="EMBL" id="JAZDUA010000074">
    <property type="protein sequence ID" value="KAK7869488.1"/>
    <property type="molecule type" value="Genomic_DNA"/>
</dbReference>
<dbReference type="FunFam" id="1.10.287.990:FF:000001">
    <property type="entry name" value="Superoxide dismutase"/>
    <property type="match status" value="1"/>
</dbReference>
<organism evidence="16 17">
    <name type="scientific">Gryllus longicercus</name>
    <dbReference type="NCBI Taxonomy" id="2509291"/>
    <lineage>
        <taxon>Eukaryota</taxon>
        <taxon>Metazoa</taxon>
        <taxon>Ecdysozoa</taxon>
        <taxon>Arthropoda</taxon>
        <taxon>Hexapoda</taxon>
        <taxon>Insecta</taxon>
        <taxon>Pterygota</taxon>
        <taxon>Neoptera</taxon>
        <taxon>Polyneoptera</taxon>
        <taxon>Orthoptera</taxon>
        <taxon>Ensifera</taxon>
        <taxon>Gryllidea</taxon>
        <taxon>Grylloidea</taxon>
        <taxon>Gryllidae</taxon>
        <taxon>Gryllinae</taxon>
        <taxon>Gryllus</taxon>
    </lineage>
</organism>
<evidence type="ECO:0000256" key="12">
    <source>
        <dbReference type="PIRSR" id="PIRSR000349-1"/>
    </source>
</evidence>
<evidence type="ECO:0000256" key="6">
    <source>
        <dbReference type="ARBA" id="ARBA00012682"/>
    </source>
</evidence>
<feature type="binding site" evidence="12">
    <location>
        <position position="101"/>
    </location>
    <ligand>
        <name>Mn(2+)</name>
        <dbReference type="ChEBI" id="CHEBI:29035"/>
    </ligand>
</feature>
<dbReference type="InterPro" id="IPR019831">
    <property type="entry name" value="Mn/Fe_SOD_N"/>
</dbReference>
<protein>
    <recommendedName>
        <fullName evidence="6 13">Superoxide dismutase</fullName>
        <ecNumber evidence="6 13">1.15.1.1</ecNumber>
    </recommendedName>
</protein>
<evidence type="ECO:0000256" key="7">
    <source>
        <dbReference type="ARBA" id="ARBA00022723"/>
    </source>
</evidence>
<dbReference type="FunFam" id="3.55.40.20:FF:000003">
    <property type="entry name" value="Superoxide dismutase [Mn], mitochondrial"/>
    <property type="match status" value="1"/>
</dbReference>
<dbReference type="Pfam" id="PF00081">
    <property type="entry name" value="Sod_Fe_N"/>
    <property type="match status" value="1"/>
</dbReference>
<dbReference type="PANTHER" id="PTHR11404:SF6">
    <property type="entry name" value="SUPEROXIDE DISMUTASE [MN], MITOCHONDRIAL"/>
    <property type="match status" value="1"/>
</dbReference>
<evidence type="ECO:0000256" key="9">
    <source>
        <dbReference type="ARBA" id="ARBA00023128"/>
    </source>
</evidence>
<evidence type="ECO:0000256" key="2">
    <source>
        <dbReference type="ARBA" id="ARBA00002170"/>
    </source>
</evidence>
<comment type="similarity">
    <text evidence="4 13">Belongs to the iron/manganese superoxide dismutase family.</text>
</comment>
<dbReference type="InterPro" id="IPR036324">
    <property type="entry name" value="Mn/Fe_SOD_N_sf"/>
</dbReference>
<dbReference type="InterPro" id="IPR050265">
    <property type="entry name" value="Fe/Mn_Superoxide_Dismutase"/>
</dbReference>
<keyword evidence="7 12" id="KW-0479">Metal-binding</keyword>
<dbReference type="GO" id="GO:0004784">
    <property type="term" value="F:superoxide dismutase activity"/>
    <property type="evidence" value="ECO:0007669"/>
    <property type="project" value="UniProtKB-EC"/>
</dbReference>
<keyword evidence="9" id="KW-0496">Mitochondrion</keyword>
<evidence type="ECO:0000256" key="1">
    <source>
        <dbReference type="ARBA" id="ARBA00001936"/>
    </source>
</evidence>
<dbReference type="InterPro" id="IPR001189">
    <property type="entry name" value="Mn/Fe_SOD"/>
</dbReference>
<proteinExistence type="inferred from homology"/>
<reference evidence="16 17" key="1">
    <citation type="submission" date="2024-03" db="EMBL/GenBank/DDBJ databases">
        <title>The genome assembly and annotation of the cricket Gryllus longicercus Weissman &amp; Gray.</title>
        <authorList>
            <person name="Szrajer S."/>
            <person name="Gray D."/>
            <person name="Ylla G."/>
        </authorList>
    </citation>
    <scope>NUCLEOTIDE SEQUENCE [LARGE SCALE GENOMIC DNA]</scope>
    <source>
        <strain evidence="16">DAG 2021-001</strain>
        <tissue evidence="16">Whole body minus gut</tissue>
    </source>
</reference>
<evidence type="ECO:0000313" key="17">
    <source>
        <dbReference type="Proteomes" id="UP001378592"/>
    </source>
</evidence>
<dbReference type="Pfam" id="PF02777">
    <property type="entry name" value="Sod_Fe_C"/>
    <property type="match status" value="1"/>
</dbReference>
<accession>A0AAN9Z601</accession>
<name>A0AAN9Z601_9ORTH</name>
<comment type="function">
    <text evidence="2">Destroys superoxide anion radicals which are normally produced within the cells and which are toxic to biological systems.</text>
</comment>
<evidence type="ECO:0000256" key="13">
    <source>
        <dbReference type="RuleBase" id="RU000414"/>
    </source>
</evidence>
<comment type="subunit">
    <text evidence="5">Homotetramer.</text>
</comment>
<dbReference type="InterPro" id="IPR019832">
    <property type="entry name" value="Mn/Fe_SOD_C"/>
</dbReference>
<feature type="binding site" evidence="12">
    <location>
        <position position="185"/>
    </location>
    <ligand>
        <name>Mn(2+)</name>
        <dbReference type="ChEBI" id="CHEBI:29035"/>
    </ligand>
</feature>
<dbReference type="Gene3D" id="1.10.287.990">
    <property type="entry name" value="Fe,Mn superoxide dismutase (SOD) domain"/>
    <property type="match status" value="1"/>
</dbReference>
<evidence type="ECO:0000256" key="11">
    <source>
        <dbReference type="ARBA" id="ARBA00049204"/>
    </source>
</evidence>
<gene>
    <name evidence="16" type="ORF">R5R35_008200</name>
</gene>
<dbReference type="Proteomes" id="UP001378592">
    <property type="component" value="Unassembled WGS sequence"/>
</dbReference>
<evidence type="ECO:0000256" key="3">
    <source>
        <dbReference type="ARBA" id="ARBA00004173"/>
    </source>
</evidence>
<dbReference type="PROSITE" id="PS00088">
    <property type="entry name" value="SOD_MN"/>
    <property type="match status" value="1"/>
</dbReference>
<dbReference type="InterPro" id="IPR036314">
    <property type="entry name" value="SOD_C_sf"/>
</dbReference>
<keyword evidence="8 13" id="KW-0560">Oxidoreductase</keyword>
<comment type="subcellular location">
    <subcellularLocation>
        <location evidence="3">Mitochondrion</location>
    </subcellularLocation>
</comment>
<evidence type="ECO:0000313" key="16">
    <source>
        <dbReference type="EMBL" id="KAK7869488.1"/>
    </source>
</evidence>
<keyword evidence="10" id="KW-0464">Manganese</keyword>
<evidence type="ECO:0000256" key="8">
    <source>
        <dbReference type="ARBA" id="ARBA00023002"/>
    </source>
</evidence>
<evidence type="ECO:0000259" key="14">
    <source>
        <dbReference type="Pfam" id="PF00081"/>
    </source>
</evidence>